<organism evidence="16 17">
    <name type="scientific">Dunaliella salina</name>
    <name type="common">Green alga</name>
    <name type="synonym">Protococcus salinus</name>
    <dbReference type="NCBI Taxonomy" id="3046"/>
    <lineage>
        <taxon>Eukaryota</taxon>
        <taxon>Viridiplantae</taxon>
        <taxon>Chlorophyta</taxon>
        <taxon>core chlorophytes</taxon>
        <taxon>Chlorophyceae</taxon>
        <taxon>CS clade</taxon>
        <taxon>Chlamydomonadales</taxon>
        <taxon>Dunaliellaceae</taxon>
        <taxon>Dunaliella</taxon>
    </lineage>
</organism>
<evidence type="ECO:0000256" key="14">
    <source>
        <dbReference type="ARBA" id="ARBA00048403"/>
    </source>
</evidence>
<keyword evidence="9" id="KW-0408">Iron</keyword>
<dbReference type="Gene3D" id="3.40.50.11850">
    <property type="entry name" value="Diphthamide synthesis DPH1/DPH2 domain 2"/>
    <property type="match status" value="1"/>
</dbReference>
<reference evidence="16" key="1">
    <citation type="submission" date="2017-08" db="EMBL/GenBank/DDBJ databases">
        <authorList>
            <person name="Polle J.E."/>
            <person name="Barry K."/>
            <person name="Cushman J."/>
            <person name="Schmutz J."/>
            <person name="Tran D."/>
            <person name="Hathwaick L.T."/>
            <person name="Yim W.C."/>
            <person name="Jenkins J."/>
            <person name="Mckie-Krisberg Z.M."/>
            <person name="Prochnik S."/>
            <person name="Lindquist E."/>
            <person name="Dockter R.B."/>
            <person name="Adam C."/>
            <person name="Molina H."/>
            <person name="Bunkerborg J."/>
            <person name="Jin E."/>
            <person name="Buchheim M."/>
            <person name="Magnuson J."/>
        </authorList>
    </citation>
    <scope>NUCLEOTIDE SEQUENCE</scope>
    <source>
        <strain evidence="16">CCAP 19/18</strain>
    </source>
</reference>
<comment type="catalytic activity">
    <reaction evidence="14">
        <text>L-histidyl-[translation elongation factor 2] + S-adenosyl-L-methionine = 2-[(3S)-amino-3-carboxypropyl]-L-histidyl-[translation elongation factor 2] + S-methyl-5'-thioadenosine + H(+)</text>
        <dbReference type="Rhea" id="RHEA:36783"/>
        <dbReference type="Rhea" id="RHEA-COMP:9748"/>
        <dbReference type="Rhea" id="RHEA-COMP:9749"/>
        <dbReference type="ChEBI" id="CHEBI:15378"/>
        <dbReference type="ChEBI" id="CHEBI:17509"/>
        <dbReference type="ChEBI" id="CHEBI:29979"/>
        <dbReference type="ChEBI" id="CHEBI:59789"/>
        <dbReference type="ChEBI" id="CHEBI:73995"/>
        <dbReference type="EC" id="2.5.1.108"/>
    </reaction>
</comment>
<dbReference type="NCBIfam" id="TIGR00322">
    <property type="entry name" value="diphth2_R"/>
    <property type="match status" value="1"/>
</dbReference>
<dbReference type="InterPro" id="IPR042264">
    <property type="entry name" value="DPH1/DPH2_2"/>
</dbReference>
<keyword evidence="7" id="KW-0949">S-adenosyl-L-methionine</keyword>
<evidence type="ECO:0000256" key="1">
    <source>
        <dbReference type="ARBA" id="ARBA00001966"/>
    </source>
</evidence>
<evidence type="ECO:0000256" key="13">
    <source>
        <dbReference type="ARBA" id="ARBA00032789"/>
    </source>
</evidence>
<dbReference type="PANTHER" id="PTHR10762:SF1">
    <property type="entry name" value="2-(3-AMINO-3-CARBOXYPROPYL)HISTIDINE SYNTHASE SUBUNIT 1"/>
    <property type="match status" value="1"/>
</dbReference>
<sequence length="451" mass="47897">MESSGPKRFVRQQIPDDILHNPALNEAIKVLPVNYNFEIHKTVWRLRGAGAKAVALQFPEGLLAYAGVIADVLERFAGVEHCMIMGDVTYGACCIDDFSARAMGADFLVHYGHSCLVPVDITSIPCLYVFVDIAIDVEHLVGSVNLTFPPGAHLVLAGTIQFSSAIQAARSALAASFPSLSVPGCKPLSPGEVLGCTAPVLTTHADAIVFVADGRFHLEAIMIANPAIPAYRYDPYARKLTREYYDQAGMRAARQAAVEAARGAQRWGLVLGTLGRQGNPAICIACPRLSIDWGEAFPQPTLTPYEALVALGAVPPWWEQPTPDPKVQQCESMPAGPEPKHPQQQEQGVCPGVPPAVVTDATSPAPQPCTAGGGSDCSCSNSMSSATKGGTLLPQPSSLQHSAPSPVSLEDIGGRGGLAPYPMDYYARDGGPWNSSYHKPPPLRASVRVTQ</sequence>
<feature type="compositionally biased region" description="Polar residues" evidence="15">
    <location>
        <begin position="394"/>
        <end position="405"/>
    </location>
</feature>
<dbReference type="Proteomes" id="UP000815325">
    <property type="component" value="Unassembled WGS sequence"/>
</dbReference>
<evidence type="ECO:0000256" key="7">
    <source>
        <dbReference type="ARBA" id="ARBA00022691"/>
    </source>
</evidence>
<comment type="caution">
    <text evidence="16">The sequence shown here is derived from an EMBL/GenBank/DDBJ whole genome shotgun (WGS) entry which is preliminary data.</text>
</comment>
<dbReference type="EMBL" id="MU069705">
    <property type="protein sequence ID" value="KAF5835432.1"/>
    <property type="molecule type" value="Genomic_DNA"/>
</dbReference>
<dbReference type="Pfam" id="PF01866">
    <property type="entry name" value="Diphthamide_syn"/>
    <property type="match status" value="1"/>
</dbReference>
<comment type="cofactor">
    <cofactor evidence="1">
        <name>[4Fe-4S] cluster</name>
        <dbReference type="ChEBI" id="CHEBI:49883"/>
    </cofactor>
</comment>
<evidence type="ECO:0000256" key="9">
    <source>
        <dbReference type="ARBA" id="ARBA00023004"/>
    </source>
</evidence>
<dbReference type="Gene3D" id="3.40.50.11860">
    <property type="entry name" value="Diphthamide synthesis DPH1/DPH2 domain 3"/>
    <property type="match status" value="2"/>
</dbReference>
<evidence type="ECO:0000313" key="17">
    <source>
        <dbReference type="Proteomes" id="UP000815325"/>
    </source>
</evidence>
<feature type="region of interest" description="Disordered" evidence="15">
    <location>
        <begin position="430"/>
        <end position="451"/>
    </location>
</feature>
<dbReference type="PANTHER" id="PTHR10762">
    <property type="entry name" value="DIPHTHAMIDE BIOSYNTHESIS PROTEIN"/>
    <property type="match status" value="1"/>
</dbReference>
<dbReference type="InterPro" id="IPR042263">
    <property type="entry name" value="DPH1/DPH2_1"/>
</dbReference>
<proteinExistence type="inferred from homology"/>
<dbReference type="Gene3D" id="3.40.50.11840">
    <property type="entry name" value="Diphthamide synthesis DPH1/DPH2 domain 1"/>
    <property type="match status" value="1"/>
</dbReference>
<keyword evidence="10" id="KW-0411">Iron-sulfur</keyword>
<comment type="similarity">
    <text evidence="3">Belongs to the DPH1/DPH2 family. DPH1 subfamily.</text>
</comment>
<evidence type="ECO:0000256" key="15">
    <source>
        <dbReference type="SAM" id="MobiDB-lite"/>
    </source>
</evidence>
<evidence type="ECO:0000256" key="10">
    <source>
        <dbReference type="ARBA" id="ARBA00023014"/>
    </source>
</evidence>
<feature type="compositionally biased region" description="Low complexity" evidence="15">
    <location>
        <begin position="376"/>
        <end position="385"/>
    </location>
</feature>
<name>A0ABQ7GLE1_DUNSA</name>
<protein>
    <recommendedName>
        <fullName evidence="5">2-(3-amino-3-carboxypropyl)histidine synthase subunit 1</fullName>
        <ecNumber evidence="4">2.5.1.108</ecNumber>
    </recommendedName>
    <alternativeName>
        <fullName evidence="12">Diphthamide biosynthesis protein 1</fullName>
    </alternativeName>
    <alternativeName>
        <fullName evidence="13">Diphtheria toxin resistance protein 1</fullName>
    </alternativeName>
    <alternativeName>
        <fullName evidence="11">S-adenosyl-L-methionine:L-histidine 3-amino-3-carboxypropyltransferase 1</fullName>
    </alternativeName>
</protein>
<feature type="region of interest" description="Disordered" evidence="15">
    <location>
        <begin position="319"/>
        <end position="415"/>
    </location>
</feature>
<evidence type="ECO:0000256" key="5">
    <source>
        <dbReference type="ARBA" id="ARBA00021915"/>
    </source>
</evidence>
<dbReference type="InterPro" id="IPR016435">
    <property type="entry name" value="DPH1/DPH2"/>
</dbReference>
<evidence type="ECO:0000256" key="11">
    <source>
        <dbReference type="ARBA" id="ARBA00031690"/>
    </source>
</evidence>
<dbReference type="InterPro" id="IPR042265">
    <property type="entry name" value="DPH1/DPH2_3"/>
</dbReference>
<keyword evidence="17" id="KW-1185">Reference proteome</keyword>
<comment type="pathway">
    <text evidence="2">Protein modification; peptidyl-diphthamide biosynthesis.</text>
</comment>
<evidence type="ECO:0000256" key="3">
    <source>
        <dbReference type="ARBA" id="ARBA00010173"/>
    </source>
</evidence>
<evidence type="ECO:0000256" key="2">
    <source>
        <dbReference type="ARBA" id="ARBA00005156"/>
    </source>
</evidence>
<evidence type="ECO:0000256" key="8">
    <source>
        <dbReference type="ARBA" id="ARBA00022723"/>
    </source>
</evidence>
<keyword evidence="6" id="KW-0808">Transferase</keyword>
<keyword evidence="8" id="KW-0479">Metal-binding</keyword>
<gene>
    <name evidence="16" type="ORF">DUNSADRAFT_7420</name>
</gene>
<evidence type="ECO:0000313" key="16">
    <source>
        <dbReference type="EMBL" id="KAF5835432.1"/>
    </source>
</evidence>
<accession>A0ABQ7GLE1</accession>
<evidence type="ECO:0000256" key="6">
    <source>
        <dbReference type="ARBA" id="ARBA00022679"/>
    </source>
</evidence>
<evidence type="ECO:0000256" key="12">
    <source>
        <dbReference type="ARBA" id="ARBA00032574"/>
    </source>
</evidence>
<dbReference type="EC" id="2.5.1.108" evidence="4"/>
<dbReference type="SFLD" id="SFLDS00032">
    <property type="entry name" value="Radical_SAM_3-amino-3-carboxyp"/>
    <property type="match status" value="1"/>
</dbReference>
<evidence type="ECO:0000256" key="4">
    <source>
        <dbReference type="ARBA" id="ARBA00012221"/>
    </source>
</evidence>